<evidence type="ECO:0000313" key="1">
    <source>
        <dbReference type="EMBL" id="GBL84260.1"/>
    </source>
</evidence>
<dbReference type="OrthoDB" id="6437148at2759"/>
<dbReference type="EMBL" id="BGPR01000036">
    <property type="protein sequence ID" value="GBL84260.1"/>
    <property type="molecule type" value="Genomic_DNA"/>
</dbReference>
<organism evidence="1 2">
    <name type="scientific">Araneus ventricosus</name>
    <name type="common">Orbweaver spider</name>
    <name type="synonym">Epeira ventricosa</name>
    <dbReference type="NCBI Taxonomy" id="182803"/>
    <lineage>
        <taxon>Eukaryota</taxon>
        <taxon>Metazoa</taxon>
        <taxon>Ecdysozoa</taxon>
        <taxon>Arthropoda</taxon>
        <taxon>Chelicerata</taxon>
        <taxon>Arachnida</taxon>
        <taxon>Araneae</taxon>
        <taxon>Araneomorphae</taxon>
        <taxon>Entelegynae</taxon>
        <taxon>Araneoidea</taxon>
        <taxon>Araneidae</taxon>
        <taxon>Araneus</taxon>
    </lineage>
</organism>
<gene>
    <name evidence="1" type="ORF">AVEN_118648_1</name>
</gene>
<comment type="caution">
    <text evidence="1">The sequence shown here is derived from an EMBL/GenBank/DDBJ whole genome shotgun (WGS) entry which is preliminary data.</text>
</comment>
<dbReference type="Proteomes" id="UP000499080">
    <property type="component" value="Unassembled WGS sequence"/>
</dbReference>
<evidence type="ECO:0000313" key="2">
    <source>
        <dbReference type="Proteomes" id="UP000499080"/>
    </source>
</evidence>
<protein>
    <submittedName>
        <fullName evidence="1">Uncharacterized protein</fullName>
    </submittedName>
</protein>
<accession>A0A4Y2AWM8</accession>
<reference evidence="1 2" key="1">
    <citation type="journal article" date="2019" name="Sci. Rep.">
        <title>Orb-weaving spider Araneus ventricosus genome elucidates the spidroin gene catalogue.</title>
        <authorList>
            <person name="Kono N."/>
            <person name="Nakamura H."/>
            <person name="Ohtoshi R."/>
            <person name="Moran D.A.P."/>
            <person name="Shinohara A."/>
            <person name="Yoshida Y."/>
            <person name="Fujiwara M."/>
            <person name="Mori M."/>
            <person name="Tomita M."/>
            <person name="Arakawa K."/>
        </authorList>
    </citation>
    <scope>NUCLEOTIDE SEQUENCE [LARGE SCALE GENOMIC DNA]</scope>
</reference>
<keyword evidence="2" id="KW-1185">Reference proteome</keyword>
<proteinExistence type="predicted"/>
<sequence>MKSKNEPRQFGFREGKSINHALRKLLDDIEDTKEREHYVIVISLDIQGAFDNLKYDTIRKELRKIYTESNISETLEDILSNSKVTI</sequence>
<name>A0A4Y2AWM8_ARAVE</name>
<dbReference type="AlphaFoldDB" id="A0A4Y2AWM8"/>